<feature type="transmembrane region" description="Helical" evidence="1">
    <location>
        <begin position="186"/>
        <end position="208"/>
    </location>
</feature>
<geneLocation type="plasmid" evidence="3">
    <name>co2235_mp</name>
</geneLocation>
<keyword evidence="1" id="KW-1133">Transmembrane helix</keyword>
<feature type="transmembrane region" description="Helical" evidence="1">
    <location>
        <begin position="44"/>
        <end position="68"/>
    </location>
</feature>
<dbReference type="Proteomes" id="UP000256862">
    <property type="component" value="Plasmid CO2235_mp"/>
</dbReference>
<accession>A0A976GBM7</accession>
<dbReference type="AlphaFoldDB" id="A0A976GBM7"/>
<organism evidence="2 3">
    <name type="scientific">Cupriavidus oxalaticus</name>
    <dbReference type="NCBI Taxonomy" id="96344"/>
    <lineage>
        <taxon>Bacteria</taxon>
        <taxon>Pseudomonadati</taxon>
        <taxon>Pseudomonadota</taxon>
        <taxon>Betaproteobacteria</taxon>
        <taxon>Burkholderiales</taxon>
        <taxon>Burkholderiaceae</taxon>
        <taxon>Cupriavidus</taxon>
    </lineage>
</organism>
<comment type="caution">
    <text evidence="2">The sequence shown here is derived from an EMBL/GenBank/DDBJ whole genome shotgun (WGS) entry which is preliminary data.</text>
</comment>
<dbReference type="EMBL" id="OGUS01000132">
    <property type="protein sequence ID" value="SPC17692.1"/>
    <property type="molecule type" value="Genomic_DNA"/>
</dbReference>
<sequence length="296" mass="32089">MIPMTITQATILMALLSALARAGLNVIDRHQIGINNISIRTINFWNNVIPGIILTAASIATVGSEFLVALFDWRPMLFAALAQGVAYAFSYGFRNLNVNQVTVAAKFSDLGIPLGLFLTTGDWSWHSYWFSVATTLVCIPILWVGNAARAGSILVVGMVLCVALVAQASLSPLLTGTLDDYDSGKFLAFTTAVIVWRALWSLAPAFHLARSRDFWHTRLLASPAFILRCILTIATQVSFVAVMTSPASAVAWPILNSTGLLAMLISASVLKDQQPANERIIVALIFVLSVFRFSSQ</sequence>
<feature type="transmembrane region" description="Helical" evidence="1">
    <location>
        <begin position="152"/>
        <end position="174"/>
    </location>
</feature>
<keyword evidence="1" id="KW-0812">Transmembrane</keyword>
<protein>
    <recommendedName>
        <fullName evidence="4">EamA domain-containing protein</fullName>
    </recommendedName>
</protein>
<evidence type="ECO:0000313" key="3">
    <source>
        <dbReference type="Proteomes" id="UP000256862"/>
    </source>
</evidence>
<name>A0A976GBM7_9BURK</name>
<reference evidence="2 3" key="1">
    <citation type="submission" date="2018-01" db="EMBL/GenBank/DDBJ databases">
        <authorList>
            <person name="Clerissi C."/>
        </authorList>
    </citation>
    <scope>NUCLEOTIDE SEQUENCE [LARGE SCALE GENOMIC DNA]</scope>
    <source>
        <strain evidence="2">Cupriavidus oxalaticus LMG 2235</strain>
        <plasmid evidence="3">co2235_mp</plasmid>
    </source>
</reference>
<gene>
    <name evidence="2" type="ORF">CO2235_MP10094</name>
</gene>
<evidence type="ECO:0000256" key="1">
    <source>
        <dbReference type="SAM" id="Phobius"/>
    </source>
</evidence>
<proteinExistence type="predicted"/>
<evidence type="ECO:0000313" key="2">
    <source>
        <dbReference type="EMBL" id="SPC17692.1"/>
    </source>
</evidence>
<evidence type="ECO:0008006" key="4">
    <source>
        <dbReference type="Google" id="ProtNLM"/>
    </source>
</evidence>
<feature type="transmembrane region" description="Helical" evidence="1">
    <location>
        <begin position="249"/>
        <end position="270"/>
    </location>
</feature>
<feature type="transmembrane region" description="Helical" evidence="1">
    <location>
        <begin position="127"/>
        <end position="145"/>
    </location>
</feature>
<dbReference type="RefSeq" id="WP_232353381.1">
    <property type="nucleotide sequence ID" value="NZ_CP069809.1"/>
</dbReference>
<keyword evidence="1" id="KW-0472">Membrane</keyword>
<feature type="transmembrane region" description="Helical" evidence="1">
    <location>
        <begin position="220"/>
        <end position="243"/>
    </location>
</feature>
<dbReference type="GeneID" id="303488396"/>